<keyword evidence="5 9" id="KW-0560">Oxidoreductase</keyword>
<dbReference type="GO" id="GO:0005506">
    <property type="term" value="F:iron ion binding"/>
    <property type="evidence" value="ECO:0007669"/>
    <property type="project" value="InterPro"/>
</dbReference>
<dbReference type="InterPro" id="IPR036396">
    <property type="entry name" value="Cyt_P450_sf"/>
</dbReference>
<dbReference type="STRING" id="37992.A0A4Z0YGT8"/>
<dbReference type="EMBL" id="SKBN01000310">
    <property type="protein sequence ID" value="TGJ79168.1"/>
    <property type="molecule type" value="Genomic_DNA"/>
</dbReference>
<keyword evidence="11" id="KW-1185">Reference proteome</keyword>
<gene>
    <name evidence="10" type="ORF">E0Z10_g9597</name>
</gene>
<evidence type="ECO:0000256" key="2">
    <source>
        <dbReference type="ARBA" id="ARBA00010617"/>
    </source>
</evidence>
<dbReference type="InterPro" id="IPR017972">
    <property type="entry name" value="Cyt_P450_CS"/>
</dbReference>
<dbReference type="CDD" id="cd11065">
    <property type="entry name" value="CYP64-like"/>
    <property type="match status" value="1"/>
</dbReference>
<dbReference type="SUPFAM" id="SSF48264">
    <property type="entry name" value="Cytochrome P450"/>
    <property type="match status" value="1"/>
</dbReference>
<dbReference type="PRINTS" id="PR00385">
    <property type="entry name" value="P450"/>
</dbReference>
<evidence type="ECO:0000256" key="3">
    <source>
        <dbReference type="ARBA" id="ARBA00022617"/>
    </source>
</evidence>
<dbReference type="OrthoDB" id="2789670at2759"/>
<dbReference type="PROSITE" id="PS00086">
    <property type="entry name" value="CYTOCHROME_P450"/>
    <property type="match status" value="1"/>
</dbReference>
<organism evidence="10 11">
    <name type="scientific">Xylaria hypoxylon</name>
    <dbReference type="NCBI Taxonomy" id="37992"/>
    <lineage>
        <taxon>Eukaryota</taxon>
        <taxon>Fungi</taxon>
        <taxon>Dikarya</taxon>
        <taxon>Ascomycota</taxon>
        <taxon>Pezizomycotina</taxon>
        <taxon>Sordariomycetes</taxon>
        <taxon>Xylariomycetidae</taxon>
        <taxon>Xylariales</taxon>
        <taxon>Xylariaceae</taxon>
        <taxon>Xylaria</taxon>
    </lineage>
</organism>
<dbReference type="Pfam" id="PF00067">
    <property type="entry name" value="p450"/>
    <property type="match status" value="1"/>
</dbReference>
<keyword evidence="3 8" id="KW-0349">Heme</keyword>
<dbReference type="AlphaFoldDB" id="A0A4Z0YGT8"/>
<keyword evidence="7 9" id="KW-0503">Monooxygenase</keyword>
<name>A0A4Z0YGT8_9PEZI</name>
<evidence type="ECO:0008006" key="12">
    <source>
        <dbReference type="Google" id="ProtNLM"/>
    </source>
</evidence>
<dbReference type="GO" id="GO:0016705">
    <property type="term" value="F:oxidoreductase activity, acting on paired donors, with incorporation or reduction of molecular oxygen"/>
    <property type="evidence" value="ECO:0007669"/>
    <property type="project" value="InterPro"/>
</dbReference>
<proteinExistence type="inferred from homology"/>
<feature type="binding site" description="axial binding residue" evidence="8">
    <location>
        <position position="441"/>
    </location>
    <ligand>
        <name>heme</name>
        <dbReference type="ChEBI" id="CHEBI:30413"/>
    </ligand>
    <ligandPart>
        <name>Fe</name>
        <dbReference type="ChEBI" id="CHEBI:18248"/>
    </ligandPart>
</feature>
<dbReference type="InterPro" id="IPR001128">
    <property type="entry name" value="Cyt_P450"/>
</dbReference>
<keyword evidence="4 8" id="KW-0479">Metal-binding</keyword>
<evidence type="ECO:0000313" key="11">
    <source>
        <dbReference type="Proteomes" id="UP000297716"/>
    </source>
</evidence>
<keyword evidence="6 8" id="KW-0408">Iron</keyword>
<protein>
    <recommendedName>
        <fullName evidence="12">O-methylsterigmatocystin oxidoreductase</fullName>
    </recommendedName>
</protein>
<comment type="caution">
    <text evidence="10">The sequence shown here is derived from an EMBL/GenBank/DDBJ whole genome shotgun (WGS) entry which is preliminary data.</text>
</comment>
<evidence type="ECO:0000256" key="9">
    <source>
        <dbReference type="RuleBase" id="RU000461"/>
    </source>
</evidence>
<comment type="cofactor">
    <cofactor evidence="1 8">
        <name>heme</name>
        <dbReference type="ChEBI" id="CHEBI:30413"/>
    </cofactor>
</comment>
<evidence type="ECO:0000256" key="1">
    <source>
        <dbReference type="ARBA" id="ARBA00001971"/>
    </source>
</evidence>
<accession>A0A4Z0YGT8</accession>
<evidence type="ECO:0000256" key="8">
    <source>
        <dbReference type="PIRSR" id="PIRSR602401-1"/>
    </source>
</evidence>
<dbReference type="PANTHER" id="PTHR46300">
    <property type="entry name" value="P450, PUTATIVE (EUROFUNG)-RELATED-RELATED"/>
    <property type="match status" value="1"/>
</dbReference>
<dbReference type="PANTHER" id="PTHR46300:SF7">
    <property type="entry name" value="P450, PUTATIVE (EUROFUNG)-RELATED"/>
    <property type="match status" value="1"/>
</dbReference>
<dbReference type="InterPro" id="IPR002401">
    <property type="entry name" value="Cyt_P450_E_grp-I"/>
</dbReference>
<evidence type="ECO:0000256" key="7">
    <source>
        <dbReference type="ARBA" id="ARBA00023033"/>
    </source>
</evidence>
<dbReference type="PRINTS" id="PR00463">
    <property type="entry name" value="EP450I"/>
</dbReference>
<dbReference type="InterPro" id="IPR050364">
    <property type="entry name" value="Cytochrome_P450_fung"/>
</dbReference>
<evidence type="ECO:0000313" key="10">
    <source>
        <dbReference type="EMBL" id="TGJ79168.1"/>
    </source>
</evidence>
<evidence type="ECO:0000256" key="4">
    <source>
        <dbReference type="ARBA" id="ARBA00022723"/>
    </source>
</evidence>
<dbReference type="Gene3D" id="1.10.630.10">
    <property type="entry name" value="Cytochrome P450"/>
    <property type="match status" value="1"/>
</dbReference>
<evidence type="ECO:0000256" key="6">
    <source>
        <dbReference type="ARBA" id="ARBA00023004"/>
    </source>
</evidence>
<dbReference type="GO" id="GO:0004497">
    <property type="term" value="F:monooxygenase activity"/>
    <property type="evidence" value="ECO:0007669"/>
    <property type="project" value="UniProtKB-KW"/>
</dbReference>
<dbReference type="GO" id="GO:0020037">
    <property type="term" value="F:heme binding"/>
    <property type="evidence" value="ECO:0007669"/>
    <property type="project" value="InterPro"/>
</dbReference>
<evidence type="ECO:0000256" key="5">
    <source>
        <dbReference type="ARBA" id="ARBA00023002"/>
    </source>
</evidence>
<reference evidence="10 11" key="1">
    <citation type="submission" date="2019-03" db="EMBL/GenBank/DDBJ databases">
        <title>Draft genome sequence of Xylaria hypoxylon DSM 108379, a ubiquitous saprotrophic-parasitic fungi on hardwood.</title>
        <authorList>
            <person name="Buettner E."/>
            <person name="Leonhardt S."/>
            <person name="Gebauer A.M."/>
            <person name="Liers C."/>
            <person name="Hofrichter M."/>
            <person name="Kellner H."/>
        </authorList>
    </citation>
    <scope>NUCLEOTIDE SEQUENCE [LARGE SCALE GENOMIC DNA]</scope>
    <source>
        <strain evidence="10 11">DSM 108379</strain>
    </source>
</reference>
<dbReference type="Proteomes" id="UP000297716">
    <property type="component" value="Unassembled WGS sequence"/>
</dbReference>
<sequence length="528" mass="58920">MALNSSSLMLGLGIAYFAATLLRNQLNRARQPLPPGPKGLPLVGNLNDLPKPGALEAHHWLEHKKLYGPISSITVFGQSIIIINDARLAFELFEKRSLKYSSRPKQLFTCELVGWKNTLGMSPYNQRFRAMRKNLARVIGSNSAVAQFGDLQTAEVGHFLLHVLRSPENLVDHIRKAVGTIVLKITYGYTAEAHQDDFLINLVGDAMDKFARAAVPGAFLVDLFPFLNELPDWVPGTSWKKTARQWESELMCVTDIPYTFVKHQMAQGQHETSFVSRLIEAGDSDPEASEINKWSAMSLYSAGADTTVSSIATFYLAMTIYPEVQKRGQEEIDRVVGKDRLPTLADRENLPYIDAIVKETLRWHPVAPMGLPHESTEDDICEGYFIPKGSMLFANVWHFTHDPEIHPEPEAFKPERFLTADSHEPEPDPHKFVFGFGRRICPGSILADKTLFLMVAQSLAVFNMSKSCGDGADAGNKPAFQAGVVSHPSPFNNAIKPRSAHHEKLIKSLEDIYPWQQSHGKALEHISQ</sequence>
<comment type="similarity">
    <text evidence="2 9">Belongs to the cytochrome P450 family.</text>
</comment>